<accession>A0ABY8BZA3</accession>
<evidence type="ECO:0000256" key="6">
    <source>
        <dbReference type="ARBA" id="ARBA00023316"/>
    </source>
</evidence>
<evidence type="ECO:0000256" key="5">
    <source>
        <dbReference type="ARBA" id="ARBA00022984"/>
    </source>
</evidence>
<keyword evidence="2" id="KW-0732">Signal</keyword>
<evidence type="ECO:0000256" key="2">
    <source>
        <dbReference type="ARBA" id="ARBA00022729"/>
    </source>
</evidence>
<evidence type="ECO:0000256" key="8">
    <source>
        <dbReference type="SAM" id="Phobius"/>
    </source>
</evidence>
<feature type="transmembrane region" description="Helical" evidence="8">
    <location>
        <begin position="67"/>
        <end position="88"/>
    </location>
</feature>
<reference evidence="10 11" key="1">
    <citation type="submission" date="2023-03" db="EMBL/GenBank/DDBJ databases">
        <title>Genome sequence of Microbacterium sp. KACC 23027.</title>
        <authorList>
            <person name="Kim S."/>
            <person name="Heo J."/>
            <person name="Kwon S.-W."/>
        </authorList>
    </citation>
    <scope>NUCLEOTIDE SEQUENCE [LARGE SCALE GENOMIC DNA]</scope>
    <source>
        <strain evidence="10 11">KACC 23027</strain>
    </source>
</reference>
<dbReference type="EMBL" id="CP119108">
    <property type="protein sequence ID" value="WEG08325.1"/>
    <property type="molecule type" value="Genomic_DNA"/>
</dbReference>
<dbReference type="SUPFAM" id="SSF56601">
    <property type="entry name" value="beta-lactamase/transpeptidase-like"/>
    <property type="match status" value="1"/>
</dbReference>
<keyword evidence="10" id="KW-0645">Protease</keyword>
<evidence type="ECO:0000313" key="10">
    <source>
        <dbReference type="EMBL" id="WEG08325.1"/>
    </source>
</evidence>
<dbReference type="InterPro" id="IPR001967">
    <property type="entry name" value="Peptidase_S11_N"/>
</dbReference>
<evidence type="ECO:0000256" key="4">
    <source>
        <dbReference type="ARBA" id="ARBA00022960"/>
    </source>
</evidence>
<protein>
    <submittedName>
        <fullName evidence="10">D-alanyl-D-alanine carboxypeptidase</fullName>
    </submittedName>
</protein>
<dbReference type="InterPro" id="IPR018044">
    <property type="entry name" value="Peptidase_S11"/>
</dbReference>
<dbReference type="Proteomes" id="UP001214553">
    <property type="component" value="Chromosome"/>
</dbReference>
<keyword evidence="3" id="KW-0378">Hydrolase</keyword>
<keyword evidence="8" id="KW-1133">Transmembrane helix</keyword>
<proteinExistence type="inferred from homology"/>
<keyword evidence="8" id="KW-0472">Membrane</keyword>
<feature type="domain" description="Peptidase S11 D-alanyl-D-alanine carboxypeptidase A N-terminal" evidence="9">
    <location>
        <begin position="136"/>
        <end position="341"/>
    </location>
</feature>
<dbReference type="RefSeq" id="WP_275277655.1">
    <property type="nucleotide sequence ID" value="NZ_CP119108.1"/>
</dbReference>
<keyword evidence="10" id="KW-0121">Carboxypeptidase</keyword>
<gene>
    <name evidence="10" type="ORF">PU630_13930</name>
</gene>
<name>A0ABY8BZA3_9MICO</name>
<sequence length="460" mass="47910">MNTTDPPTDEPATSTTADGESALAWWDAASLTASAQSLSLDVTSTAQPVVPDLLAERPRRSPLRPGVLVPIGLVVAVVLAYCVSMAVWPLTAVAPTVAKAELQPVAAKAAVIQWPKDGAAGVGVEGLGDPAASTADQSAIASITKVVTALMVLDESPVTAKKQGQEFAFTYNDMLDYWRYRARGESALDVPVGASLTEYQVLQGMLIGSANNYAARLGATWWGSDATFASAANSWLHTRGISGITIADPTGFDIGNTATPTALIDVAELAMANPVIAGIVKTKKLTLPGAGKVENTNELLADTGVIGLKTGSLDGYNLLAAKNVEIDGTEVRVYSVVLNEPTDKKRWSTSRDLLAQLEKQLQESPSVAADTTVGTVHTRWGETVPITTTKDAVVVLWNGASAKVTADLDLGVWEAGAKAGTLTASGPLNSSTVSVTLGSELTGPSLWWRLTHPLDLLGVG</sequence>
<dbReference type="Gene3D" id="3.40.710.10">
    <property type="entry name" value="DD-peptidase/beta-lactamase superfamily"/>
    <property type="match status" value="1"/>
</dbReference>
<evidence type="ECO:0000256" key="7">
    <source>
        <dbReference type="RuleBase" id="RU004016"/>
    </source>
</evidence>
<evidence type="ECO:0000256" key="3">
    <source>
        <dbReference type="ARBA" id="ARBA00022801"/>
    </source>
</evidence>
<evidence type="ECO:0000259" key="9">
    <source>
        <dbReference type="Pfam" id="PF00768"/>
    </source>
</evidence>
<keyword evidence="8" id="KW-0812">Transmembrane</keyword>
<keyword evidence="4" id="KW-0133">Cell shape</keyword>
<dbReference type="InterPro" id="IPR012338">
    <property type="entry name" value="Beta-lactam/transpept-like"/>
</dbReference>
<keyword evidence="11" id="KW-1185">Reference proteome</keyword>
<dbReference type="Pfam" id="PF00768">
    <property type="entry name" value="Peptidase_S11"/>
    <property type="match status" value="1"/>
</dbReference>
<evidence type="ECO:0000313" key="11">
    <source>
        <dbReference type="Proteomes" id="UP001214553"/>
    </source>
</evidence>
<evidence type="ECO:0000256" key="1">
    <source>
        <dbReference type="ARBA" id="ARBA00007164"/>
    </source>
</evidence>
<dbReference type="PRINTS" id="PR00725">
    <property type="entry name" value="DADACBPTASE1"/>
</dbReference>
<dbReference type="GO" id="GO:0004180">
    <property type="term" value="F:carboxypeptidase activity"/>
    <property type="evidence" value="ECO:0007669"/>
    <property type="project" value="UniProtKB-KW"/>
</dbReference>
<keyword evidence="5" id="KW-0573">Peptidoglycan synthesis</keyword>
<organism evidence="10 11">
    <name type="scientific">Microbacterium horticulturae</name>
    <dbReference type="NCBI Taxonomy" id="3028316"/>
    <lineage>
        <taxon>Bacteria</taxon>
        <taxon>Bacillati</taxon>
        <taxon>Actinomycetota</taxon>
        <taxon>Actinomycetes</taxon>
        <taxon>Micrococcales</taxon>
        <taxon>Microbacteriaceae</taxon>
        <taxon>Microbacterium</taxon>
    </lineage>
</organism>
<keyword evidence="6" id="KW-0961">Cell wall biogenesis/degradation</keyword>
<comment type="similarity">
    <text evidence="1 7">Belongs to the peptidase S11 family.</text>
</comment>